<evidence type="ECO:0000313" key="7">
    <source>
        <dbReference type="EMBL" id="KAL0477795.1"/>
    </source>
</evidence>
<name>A0AAW2YLR5_9EUKA</name>
<dbReference type="EMBL" id="JAOPGA020000238">
    <property type="protein sequence ID" value="KAL0477795.1"/>
    <property type="molecule type" value="Genomic_DNA"/>
</dbReference>
<dbReference type="PANTHER" id="PTHR10060">
    <property type="entry name" value="TATD FAMILY DEOXYRIBONUCLEASE"/>
    <property type="match status" value="1"/>
</dbReference>
<dbReference type="PANTHER" id="PTHR10060:SF15">
    <property type="entry name" value="DEOXYRIBONUCLEASE TATDN1"/>
    <property type="match status" value="1"/>
</dbReference>
<feature type="binding site" evidence="5">
    <location>
        <position position="195"/>
    </location>
    <ligand>
        <name>a divalent metal cation</name>
        <dbReference type="ChEBI" id="CHEBI:60240"/>
        <label>2</label>
    </ligand>
</feature>
<dbReference type="FunFam" id="3.20.20.140:FF:000005">
    <property type="entry name" value="TatD family hydrolase"/>
    <property type="match status" value="1"/>
</dbReference>
<proteinExistence type="inferred from homology"/>
<feature type="binding site" evidence="5">
    <location>
        <position position="223"/>
    </location>
    <ligand>
        <name>a divalent metal cation</name>
        <dbReference type="ChEBI" id="CHEBI:60240"/>
        <label>2</label>
    </ligand>
</feature>
<keyword evidence="4" id="KW-0378">Hydrolase</keyword>
<dbReference type="InterPro" id="IPR032466">
    <property type="entry name" value="Metal_Hydrolase"/>
</dbReference>
<keyword evidence="3 5" id="KW-0479">Metal-binding</keyword>
<feature type="binding site" evidence="5">
    <location>
        <position position="275"/>
    </location>
    <ligand>
        <name>a divalent metal cation</name>
        <dbReference type="ChEBI" id="CHEBI:60240"/>
        <label>1</label>
    </ligand>
</feature>
<keyword evidence="8" id="KW-1185">Reference proteome</keyword>
<evidence type="ECO:0000256" key="4">
    <source>
        <dbReference type="ARBA" id="ARBA00022801"/>
    </source>
</evidence>
<dbReference type="Proteomes" id="UP001431209">
    <property type="component" value="Unassembled WGS sequence"/>
</dbReference>
<accession>A0AAW2YLR5</accession>
<sequence>MLLILKNFKTKIPTVTSFASMSSTGSFRKSHSYNNRRPHSSQQSNSNNNPNKQISASLKSPYPIIDIGANINKANYKHDLDRVLDRSLEANVTNIIITGTDMKNSGLAVRICQDNKSKVKLYCTVGVHPHYSKDFNDDTINLMRGIIKKHPNIVKSVGECGLDFNRNYSPQDIQIQSFDKQVALAVELNLPLFLHEREAHQDLITVLQKHYVDGKLPVKAVIHCFTGTKDEAKYYIEQGYYIGFTGVICQEQRGRTLREVIKDVVPIERIMIETDCPFMFPDNKYRDEFNGRNEPCLLPAVSKTIATCKGLSEEEVAKTLTANTLKFFNLE</sequence>
<feature type="region of interest" description="Disordered" evidence="6">
    <location>
        <begin position="22"/>
        <end position="55"/>
    </location>
</feature>
<evidence type="ECO:0000256" key="5">
    <source>
        <dbReference type="PIRSR" id="PIRSR005902-1"/>
    </source>
</evidence>
<evidence type="ECO:0000256" key="6">
    <source>
        <dbReference type="SAM" id="MobiDB-lite"/>
    </source>
</evidence>
<gene>
    <name evidence="7" type="ORF">AKO1_013812</name>
</gene>
<dbReference type="Gene3D" id="3.20.20.140">
    <property type="entry name" value="Metal-dependent hydrolases"/>
    <property type="match status" value="1"/>
</dbReference>
<protein>
    <submittedName>
        <fullName evidence="7">Uncharacterized protein</fullName>
    </submittedName>
</protein>
<feature type="compositionally biased region" description="Basic residues" evidence="6">
    <location>
        <begin position="28"/>
        <end position="39"/>
    </location>
</feature>
<dbReference type="InterPro" id="IPR001130">
    <property type="entry name" value="TatD-like"/>
</dbReference>
<dbReference type="AlphaFoldDB" id="A0AAW2YLR5"/>
<reference evidence="7 8" key="1">
    <citation type="submission" date="2024-03" db="EMBL/GenBank/DDBJ databases">
        <title>The Acrasis kona genome and developmental transcriptomes reveal deep origins of eukaryotic multicellular pathways.</title>
        <authorList>
            <person name="Sheikh S."/>
            <person name="Fu C.-J."/>
            <person name="Brown M.W."/>
            <person name="Baldauf S.L."/>
        </authorList>
    </citation>
    <scope>NUCLEOTIDE SEQUENCE [LARGE SCALE GENOMIC DNA]</scope>
    <source>
        <strain evidence="7 8">ATCC MYA-3509</strain>
    </source>
</reference>
<dbReference type="Pfam" id="PF01026">
    <property type="entry name" value="TatD_DNase"/>
    <property type="match status" value="1"/>
</dbReference>
<dbReference type="CDD" id="cd01310">
    <property type="entry name" value="TatD_DNAse"/>
    <property type="match status" value="1"/>
</dbReference>
<dbReference type="PIRSF" id="PIRSF005902">
    <property type="entry name" value="DNase_TatD"/>
    <property type="match status" value="1"/>
</dbReference>
<comment type="caution">
    <text evidence="7">The sequence shown here is derived from an EMBL/GenBank/DDBJ whole genome shotgun (WGS) entry which is preliminary data.</text>
</comment>
<dbReference type="GO" id="GO:0046872">
    <property type="term" value="F:metal ion binding"/>
    <property type="evidence" value="ECO:0007669"/>
    <property type="project" value="UniProtKB-KW"/>
</dbReference>
<keyword evidence="2" id="KW-0540">Nuclease</keyword>
<dbReference type="InterPro" id="IPR050891">
    <property type="entry name" value="TatD-type_Hydrolase"/>
</dbReference>
<evidence type="ECO:0000256" key="3">
    <source>
        <dbReference type="ARBA" id="ARBA00022723"/>
    </source>
</evidence>
<dbReference type="GO" id="GO:0005829">
    <property type="term" value="C:cytosol"/>
    <property type="evidence" value="ECO:0007669"/>
    <property type="project" value="TreeGrafter"/>
</dbReference>
<feature type="binding site" evidence="5">
    <location>
        <position position="159"/>
    </location>
    <ligand>
        <name>a divalent metal cation</name>
        <dbReference type="ChEBI" id="CHEBI:60240"/>
        <label>1</label>
    </ligand>
</feature>
<evidence type="ECO:0000256" key="1">
    <source>
        <dbReference type="ARBA" id="ARBA00009275"/>
    </source>
</evidence>
<organism evidence="7 8">
    <name type="scientific">Acrasis kona</name>
    <dbReference type="NCBI Taxonomy" id="1008807"/>
    <lineage>
        <taxon>Eukaryota</taxon>
        <taxon>Discoba</taxon>
        <taxon>Heterolobosea</taxon>
        <taxon>Tetramitia</taxon>
        <taxon>Eutetramitia</taxon>
        <taxon>Acrasidae</taxon>
        <taxon>Acrasis</taxon>
    </lineage>
</organism>
<evidence type="ECO:0000313" key="8">
    <source>
        <dbReference type="Proteomes" id="UP001431209"/>
    </source>
</evidence>
<feature type="compositionally biased region" description="Low complexity" evidence="6">
    <location>
        <begin position="40"/>
        <end position="51"/>
    </location>
</feature>
<evidence type="ECO:0000256" key="2">
    <source>
        <dbReference type="ARBA" id="ARBA00022722"/>
    </source>
</evidence>
<dbReference type="GO" id="GO:0008310">
    <property type="term" value="F:single-stranded DNA 3'-5' DNA exonuclease activity"/>
    <property type="evidence" value="ECO:0007669"/>
    <property type="project" value="TreeGrafter"/>
</dbReference>
<comment type="similarity">
    <text evidence="1">Belongs to the metallo-dependent hydrolases superfamily. TatD-type hydrolase family.</text>
</comment>
<dbReference type="SUPFAM" id="SSF51556">
    <property type="entry name" value="Metallo-dependent hydrolases"/>
    <property type="match status" value="1"/>
</dbReference>